<dbReference type="AlphaFoldDB" id="M7SUB4"/>
<proteinExistence type="predicted"/>
<dbReference type="EMBL" id="KB705946">
    <property type="protein sequence ID" value="EMR70129.1"/>
    <property type="molecule type" value="Genomic_DNA"/>
</dbReference>
<protein>
    <submittedName>
        <fullName evidence="1">Putative fad binding domain-containing protein</fullName>
    </submittedName>
</protein>
<dbReference type="KEGG" id="ela:UCREL1_2840"/>
<name>M7SUB4_EUTLA</name>
<evidence type="ECO:0000313" key="2">
    <source>
        <dbReference type="Proteomes" id="UP000012174"/>
    </source>
</evidence>
<accession>M7SUB4</accession>
<dbReference type="eggNOG" id="ENOG502SQ9E">
    <property type="taxonomic scope" value="Eukaryota"/>
</dbReference>
<sequence>MSQPTESQILAALADYRKHILEHNKKVFTQLVREAETAEAPADFQNEEIAETRREFMYNQLCVSRPDSLATDDPRRINVPRDVMERWDDLVATPGLALDGTTVERGEAQHAFSREQYRAGIEAGLRKMEGEAAELLNGPGWPLYRENGQQVRFWDGLGETEDAVAERVWINLDKLKARAGEKSWDMLAGWECGAGPDATCFVVYFRDQEDQRTADWRWRYVVQLGVSADVFGNVVELLGWYKTLNEPVLKDIDLVSGRVFW</sequence>
<dbReference type="Proteomes" id="UP000012174">
    <property type="component" value="Unassembled WGS sequence"/>
</dbReference>
<organism evidence="1 2">
    <name type="scientific">Eutypa lata (strain UCR-EL1)</name>
    <name type="common">Grapevine dieback disease fungus</name>
    <name type="synonym">Eutypa armeniacae</name>
    <dbReference type="NCBI Taxonomy" id="1287681"/>
    <lineage>
        <taxon>Eukaryota</taxon>
        <taxon>Fungi</taxon>
        <taxon>Dikarya</taxon>
        <taxon>Ascomycota</taxon>
        <taxon>Pezizomycotina</taxon>
        <taxon>Sordariomycetes</taxon>
        <taxon>Xylariomycetidae</taxon>
        <taxon>Xylariales</taxon>
        <taxon>Diatrypaceae</taxon>
        <taxon>Eutypa</taxon>
    </lineage>
</organism>
<gene>
    <name evidence="1" type="ORF">UCREL1_2840</name>
</gene>
<evidence type="ECO:0000313" key="1">
    <source>
        <dbReference type="EMBL" id="EMR70129.1"/>
    </source>
</evidence>
<reference evidence="2" key="1">
    <citation type="journal article" date="2013" name="Genome Announc.">
        <title>Draft genome sequence of the grapevine dieback fungus Eutypa lata UCR-EL1.</title>
        <authorList>
            <person name="Blanco-Ulate B."/>
            <person name="Rolshausen P.E."/>
            <person name="Cantu D."/>
        </authorList>
    </citation>
    <scope>NUCLEOTIDE SEQUENCE [LARGE SCALE GENOMIC DNA]</scope>
    <source>
        <strain evidence="2">UCR-EL1</strain>
    </source>
</reference>
<dbReference type="OrthoDB" id="5140754at2759"/>
<dbReference type="HOGENOM" id="CLU_1023058_0_0_1"/>
<dbReference type="OMA" id="ERVWINL"/>
<keyword evidence="2" id="KW-1185">Reference proteome</keyword>